<gene>
    <name evidence="2" type="ORF">TRIP_B250103</name>
</gene>
<evidence type="ECO:0000256" key="1">
    <source>
        <dbReference type="SAM" id="Phobius"/>
    </source>
</evidence>
<keyword evidence="1" id="KW-0812">Transmembrane</keyword>
<organism evidence="2">
    <name type="scientific">Uncultured Desulfatiglans sp</name>
    <dbReference type="NCBI Taxonomy" id="1748965"/>
    <lineage>
        <taxon>Bacteria</taxon>
        <taxon>Pseudomonadati</taxon>
        <taxon>Thermodesulfobacteriota</taxon>
        <taxon>Desulfobacteria</taxon>
        <taxon>Desulfatiglandales</taxon>
        <taxon>Desulfatiglandaceae</taxon>
        <taxon>Desulfatiglans</taxon>
        <taxon>environmental samples</taxon>
    </lineage>
</organism>
<reference evidence="2" key="1">
    <citation type="submission" date="2018-07" db="EMBL/GenBank/DDBJ databases">
        <authorList>
            <consortium name="Genoscope - CEA"/>
            <person name="William W."/>
        </authorList>
    </citation>
    <scope>NUCLEOTIDE SEQUENCE</scope>
    <source>
        <strain evidence="2">IK1</strain>
    </source>
</reference>
<accession>A0A653A4J3</accession>
<feature type="transmembrane region" description="Helical" evidence="1">
    <location>
        <begin position="70"/>
        <end position="90"/>
    </location>
</feature>
<keyword evidence="1" id="KW-0472">Membrane</keyword>
<evidence type="ECO:0000313" key="2">
    <source>
        <dbReference type="EMBL" id="VBB42986.1"/>
    </source>
</evidence>
<keyword evidence="1" id="KW-1133">Transmembrane helix</keyword>
<sequence length="101" mass="10626">MVFLADLGVNPCVRLSGGLEAATAQTVDCLDIGRSGIRPGLETLAVITDREPSRGRTSSKEVVMKHRTPIVTLIAFLALLIAIPLSAAAFKGPEQVETGPE</sequence>
<proteinExistence type="predicted"/>
<dbReference type="AlphaFoldDB" id="A0A653A4J3"/>
<name>A0A653A4J3_UNCDX</name>
<protein>
    <submittedName>
        <fullName evidence="2">Uncharacterized protein</fullName>
    </submittedName>
</protein>
<dbReference type="EMBL" id="UPXX01000018">
    <property type="protein sequence ID" value="VBB42986.1"/>
    <property type="molecule type" value="Genomic_DNA"/>
</dbReference>